<feature type="compositionally biased region" description="Polar residues" evidence="1">
    <location>
        <begin position="38"/>
        <end position="51"/>
    </location>
</feature>
<gene>
    <name evidence="4" type="ORF">HOLleu_29385</name>
</gene>
<accession>A0A9Q1BNL5</accession>
<dbReference type="CDD" id="cd06080">
    <property type="entry name" value="PWWP_MUM1-like"/>
    <property type="match status" value="1"/>
</dbReference>
<dbReference type="OrthoDB" id="10013064at2759"/>
<feature type="domain" description="PWWP" evidence="2">
    <location>
        <begin position="332"/>
        <end position="416"/>
    </location>
</feature>
<feature type="compositionally biased region" description="Basic residues" evidence="1">
    <location>
        <begin position="58"/>
        <end position="68"/>
    </location>
</feature>
<feature type="region of interest" description="Disordered" evidence="1">
    <location>
        <begin position="187"/>
        <end position="250"/>
    </location>
</feature>
<feature type="compositionally biased region" description="Basic residues" evidence="1">
    <location>
        <begin position="218"/>
        <end position="233"/>
    </location>
</feature>
<feature type="compositionally biased region" description="Polar residues" evidence="1">
    <location>
        <begin position="453"/>
        <end position="470"/>
    </location>
</feature>
<reference evidence="4" key="1">
    <citation type="submission" date="2021-10" db="EMBL/GenBank/DDBJ databases">
        <title>Tropical sea cucumber genome reveals ecological adaptation and Cuvierian tubules defense mechanism.</title>
        <authorList>
            <person name="Chen T."/>
        </authorList>
    </citation>
    <scope>NUCLEOTIDE SEQUENCE</scope>
    <source>
        <strain evidence="4">Nanhai2018</strain>
        <tissue evidence="4">Muscle</tissue>
    </source>
</reference>
<dbReference type="Pfam" id="PF20886">
    <property type="entry name" value="PWP3A-B_C"/>
    <property type="match status" value="1"/>
</dbReference>
<dbReference type="InterPro" id="IPR048795">
    <property type="entry name" value="PWP3A_3B_4_C"/>
</dbReference>
<dbReference type="Gene3D" id="2.30.30.140">
    <property type="match status" value="1"/>
</dbReference>
<feature type="compositionally biased region" description="Polar residues" evidence="1">
    <location>
        <begin position="299"/>
        <end position="310"/>
    </location>
</feature>
<feature type="region of interest" description="Disordered" evidence="1">
    <location>
        <begin position="265"/>
        <end position="310"/>
    </location>
</feature>
<dbReference type="SUPFAM" id="SSF63748">
    <property type="entry name" value="Tudor/PWWP/MBT"/>
    <property type="match status" value="1"/>
</dbReference>
<proteinExistence type="predicted"/>
<feature type="region of interest" description="Disordered" evidence="1">
    <location>
        <begin position="443"/>
        <end position="482"/>
    </location>
</feature>
<evidence type="ECO:0008006" key="6">
    <source>
        <dbReference type="Google" id="ProtNLM"/>
    </source>
</evidence>
<feature type="domain" description="PWWP" evidence="3">
    <location>
        <begin position="509"/>
        <end position="631"/>
    </location>
</feature>
<evidence type="ECO:0000259" key="3">
    <source>
        <dbReference type="Pfam" id="PF20886"/>
    </source>
</evidence>
<comment type="caution">
    <text evidence="4">The sequence shown here is derived from an EMBL/GenBank/DDBJ whole genome shotgun (WGS) entry which is preliminary data.</text>
</comment>
<organism evidence="4 5">
    <name type="scientific">Holothuria leucospilota</name>
    <name type="common">Black long sea cucumber</name>
    <name type="synonym">Mertensiothuria leucospilota</name>
    <dbReference type="NCBI Taxonomy" id="206669"/>
    <lineage>
        <taxon>Eukaryota</taxon>
        <taxon>Metazoa</taxon>
        <taxon>Echinodermata</taxon>
        <taxon>Eleutherozoa</taxon>
        <taxon>Echinozoa</taxon>
        <taxon>Holothuroidea</taxon>
        <taxon>Aspidochirotacea</taxon>
        <taxon>Aspidochirotida</taxon>
        <taxon>Holothuriidae</taxon>
        <taxon>Holothuria</taxon>
    </lineage>
</organism>
<evidence type="ECO:0000313" key="5">
    <source>
        <dbReference type="Proteomes" id="UP001152320"/>
    </source>
</evidence>
<dbReference type="Pfam" id="PF00855">
    <property type="entry name" value="PWWP"/>
    <property type="match status" value="1"/>
</dbReference>
<feature type="compositionally biased region" description="Polar residues" evidence="1">
    <location>
        <begin position="187"/>
        <end position="202"/>
    </location>
</feature>
<feature type="region of interest" description="Disordered" evidence="1">
    <location>
        <begin position="26"/>
        <end position="82"/>
    </location>
</feature>
<dbReference type="PANTHER" id="PTHR31333">
    <property type="entry name" value="PWWP DOMAIN-CONTAINING DNA REPAIR FACTOR 3 FAMILY MEMBER"/>
    <property type="match status" value="1"/>
</dbReference>
<feature type="compositionally biased region" description="Basic and acidic residues" evidence="1">
    <location>
        <begin position="265"/>
        <end position="283"/>
    </location>
</feature>
<name>A0A9Q1BNL5_HOLLE</name>
<evidence type="ECO:0000259" key="2">
    <source>
        <dbReference type="Pfam" id="PF00855"/>
    </source>
</evidence>
<dbReference type="AlphaFoldDB" id="A0A9Q1BNL5"/>
<keyword evidence="5" id="KW-1185">Reference proteome</keyword>
<dbReference type="EMBL" id="JAIZAY010000014">
    <property type="protein sequence ID" value="KAJ8029873.1"/>
    <property type="molecule type" value="Genomic_DNA"/>
</dbReference>
<sequence length="644" mass="73314">MQDVCSTATNPSDSDDEEQLLVVGVIPSSKASDESSKMKVSSPQKRASMSRESVVKGGKSRGARRKLSCKAEERTDLNQMSEPDKDLHDEVIVVGRTSTEKREIVTAQEGDCDLEGRKDVTCRKLRQEALERISFQNMGQTDVESTSEGRETEQKITPIQLGKHEWTGNKDAPCLAVPSDVTLSHNVSSASKNWNEEQSTSRAVKRKSKLERIGPLNSKKRPHHTRNCKRKKNSKDASLEEVHSHDIEDGKNISKQELWFEQLGEKEDNEKSSSHDNHWDVNGHLETNNNNVDSKDTETSVTRQSTSLSEIDSDDELIDPSLEIDEEDFNEGDLVWARHPRNPFWPAVVKDISCGRQKKITVEYFNQGADVYRCQYSVRAIRPFIQYRKKMLIAGYRSEQSERFKLAVQEAMDYLKERALGKDIPLTTPVKEALSDQSNIHCQSLDSPPLTPTECQTTPLSPRASCSTPSEGHHSPPSPKVRIGLSRLFNDSEVTKESIAKEKERAKLRKKWDKIEDRLVKIILKDETKERLLRIWKGKVKSERHSIFFSSSIKKRDNLKYCAHLGALTSEEKIDTIAKYLSEIWKHNCQENKKDLPNTAYIFEVWLPEAILFAVMKSRKIGVKKAEEVLISEGRQVVKELEME</sequence>
<dbReference type="PANTHER" id="PTHR31333:SF6">
    <property type="entry name" value="MUM1 LIKE 1"/>
    <property type="match status" value="1"/>
</dbReference>
<feature type="compositionally biased region" description="Basic and acidic residues" evidence="1">
    <location>
        <begin position="69"/>
        <end position="82"/>
    </location>
</feature>
<feature type="compositionally biased region" description="Basic and acidic residues" evidence="1">
    <location>
        <begin position="234"/>
        <end position="250"/>
    </location>
</feature>
<dbReference type="Proteomes" id="UP001152320">
    <property type="component" value="Chromosome 14"/>
</dbReference>
<dbReference type="InterPro" id="IPR000313">
    <property type="entry name" value="PWWP_dom"/>
</dbReference>
<dbReference type="InterPro" id="IPR040263">
    <property type="entry name" value="PWP3A_3B_4"/>
</dbReference>
<evidence type="ECO:0000256" key="1">
    <source>
        <dbReference type="SAM" id="MobiDB-lite"/>
    </source>
</evidence>
<protein>
    <recommendedName>
        <fullName evidence="6">PWWP domain-containing protein</fullName>
    </recommendedName>
</protein>
<dbReference type="InterPro" id="IPR035504">
    <property type="entry name" value="MUM1-like_PWWP"/>
</dbReference>
<evidence type="ECO:0000313" key="4">
    <source>
        <dbReference type="EMBL" id="KAJ8029873.1"/>
    </source>
</evidence>